<sequence length="278" mass="29874">MKESGADSPDGHAVYVFAVCGAPVQTAVADLPGVAAGTAVRTLPFGELTAVVQTVRAADFADEAWQARLSDTRELERYARAHHHVVTVAAAACPTVPLPLATLYHDEERALSALSGETGRFRAALARTADHSEWGVKVYAAERPPQDAERPVAEVGTAPRGPAEPAGRTRPAPGAGLAYLDRKRGVRARREQQQEEALRMAETVDAEFQRVAAAARRLRPHSPELAGDPRVQVLNATYLVADRRSGELETLTRMLQDSTGAQIELSGPWVPYSFVGEV</sequence>
<comment type="caution">
    <text evidence="5">The sequence shown here is derived from an EMBL/GenBank/DDBJ whole genome shotgun (WGS) entry which is preliminary data.</text>
</comment>
<evidence type="ECO:0000256" key="1">
    <source>
        <dbReference type="ARBA" id="ARBA00022987"/>
    </source>
</evidence>
<feature type="region of interest" description="Disordered" evidence="4">
    <location>
        <begin position="143"/>
        <end position="177"/>
    </location>
</feature>
<comment type="similarity">
    <text evidence="3">Belongs to the gas vesicle GvpF/GvpL family.</text>
</comment>
<dbReference type="Pfam" id="PF06386">
    <property type="entry name" value="GvpL_GvpF"/>
    <property type="match status" value="1"/>
</dbReference>
<keyword evidence="1" id="KW-0304">Gas vesicle</keyword>
<evidence type="ECO:0000313" key="5">
    <source>
        <dbReference type="EMBL" id="MBP2363821.1"/>
    </source>
</evidence>
<dbReference type="PANTHER" id="PTHR36852">
    <property type="entry name" value="PROTEIN GVPL 2"/>
    <property type="match status" value="1"/>
</dbReference>
<dbReference type="InterPro" id="IPR009430">
    <property type="entry name" value="GvpL/GvpF"/>
</dbReference>
<dbReference type="Proteomes" id="UP001519311">
    <property type="component" value="Unassembled WGS sequence"/>
</dbReference>
<organism evidence="5 6">
    <name type="scientific">Streptomyces clavifer</name>
    <dbReference type="NCBI Taxonomy" id="68188"/>
    <lineage>
        <taxon>Bacteria</taxon>
        <taxon>Bacillati</taxon>
        <taxon>Actinomycetota</taxon>
        <taxon>Actinomycetes</taxon>
        <taxon>Kitasatosporales</taxon>
        <taxon>Streptomycetaceae</taxon>
        <taxon>Streptomyces</taxon>
    </lineage>
</organism>
<evidence type="ECO:0008006" key="7">
    <source>
        <dbReference type="Google" id="ProtNLM"/>
    </source>
</evidence>
<reference evidence="5 6" key="1">
    <citation type="submission" date="2021-03" db="EMBL/GenBank/DDBJ databases">
        <title>Sequencing the genomes of 1000 actinobacteria strains.</title>
        <authorList>
            <person name="Klenk H.-P."/>
        </authorList>
    </citation>
    <scope>NUCLEOTIDE SEQUENCE [LARGE SCALE GENOMIC DNA]</scope>
    <source>
        <strain evidence="5 6">DSM 40843</strain>
    </source>
</reference>
<name>A0ABS4VJ49_9ACTN</name>
<dbReference type="PANTHER" id="PTHR36852:SF1">
    <property type="entry name" value="PROTEIN GVPL 2"/>
    <property type="match status" value="1"/>
</dbReference>
<evidence type="ECO:0000256" key="3">
    <source>
        <dbReference type="ARBA" id="ARBA00035643"/>
    </source>
</evidence>
<accession>A0ABS4VJ49</accession>
<comment type="subcellular location">
    <subcellularLocation>
        <location evidence="2">Gas vesicle</location>
    </subcellularLocation>
</comment>
<dbReference type="RefSeq" id="WP_209471621.1">
    <property type="nucleotide sequence ID" value="NZ_BMWJ01000007.1"/>
</dbReference>
<proteinExistence type="inferred from homology"/>
<evidence type="ECO:0000313" key="6">
    <source>
        <dbReference type="Proteomes" id="UP001519311"/>
    </source>
</evidence>
<keyword evidence="6" id="KW-1185">Reference proteome</keyword>
<gene>
    <name evidence="5" type="ORF">JOF59_006313</name>
</gene>
<evidence type="ECO:0000256" key="2">
    <source>
        <dbReference type="ARBA" id="ARBA00035108"/>
    </source>
</evidence>
<dbReference type="EMBL" id="JAGINS010000002">
    <property type="protein sequence ID" value="MBP2363821.1"/>
    <property type="molecule type" value="Genomic_DNA"/>
</dbReference>
<protein>
    <recommendedName>
        <fullName evidence="7">Gas vesicle protein</fullName>
    </recommendedName>
</protein>
<evidence type="ECO:0000256" key="4">
    <source>
        <dbReference type="SAM" id="MobiDB-lite"/>
    </source>
</evidence>